<dbReference type="AlphaFoldDB" id="A0A252F2X1"/>
<evidence type="ECO:0000256" key="7">
    <source>
        <dbReference type="SAM" id="Phobius"/>
    </source>
</evidence>
<dbReference type="Pfam" id="PF01098">
    <property type="entry name" value="FTSW_RODA_SPOVE"/>
    <property type="match status" value="1"/>
</dbReference>
<feature type="transmembrane region" description="Helical" evidence="7">
    <location>
        <begin position="170"/>
        <end position="189"/>
    </location>
</feature>
<evidence type="ECO:0000256" key="4">
    <source>
        <dbReference type="ARBA" id="ARBA00022989"/>
    </source>
</evidence>
<dbReference type="Proteomes" id="UP000194903">
    <property type="component" value="Unassembled WGS sequence"/>
</dbReference>
<feature type="transmembrane region" description="Helical" evidence="7">
    <location>
        <begin position="195"/>
        <end position="213"/>
    </location>
</feature>
<feature type="transmembrane region" description="Helical" evidence="7">
    <location>
        <begin position="103"/>
        <end position="124"/>
    </location>
</feature>
<name>A0A252F2X1_9FIRM</name>
<proteinExistence type="predicted"/>
<evidence type="ECO:0000313" key="9">
    <source>
        <dbReference type="Proteomes" id="UP000194903"/>
    </source>
</evidence>
<feature type="transmembrane region" description="Helical" evidence="7">
    <location>
        <begin position="368"/>
        <end position="389"/>
    </location>
</feature>
<organism evidence="8 9">
    <name type="scientific">Butyricicoccus porcorum</name>
    <dbReference type="NCBI Taxonomy" id="1945634"/>
    <lineage>
        <taxon>Bacteria</taxon>
        <taxon>Bacillati</taxon>
        <taxon>Bacillota</taxon>
        <taxon>Clostridia</taxon>
        <taxon>Eubacteriales</taxon>
        <taxon>Butyricicoccaceae</taxon>
        <taxon>Butyricicoccus</taxon>
    </lineage>
</organism>
<feature type="transmembrane region" description="Helical" evidence="7">
    <location>
        <begin position="335"/>
        <end position="362"/>
    </location>
</feature>
<reference evidence="8 9" key="1">
    <citation type="submission" date="2017-05" db="EMBL/GenBank/DDBJ databases">
        <title>Butyricicoccus porcorum sp. nov. a butyrate-producing bacterium from the swine intestinal tract.</title>
        <authorList>
            <person name="Trachsel J."/>
            <person name="Humphrey S."/>
            <person name="Allen H.K."/>
        </authorList>
    </citation>
    <scope>NUCLEOTIDE SEQUENCE [LARGE SCALE GENOMIC DNA]</scope>
    <source>
        <strain evidence="8">BB10</strain>
    </source>
</reference>
<dbReference type="GO" id="GO:0005886">
    <property type="term" value="C:plasma membrane"/>
    <property type="evidence" value="ECO:0007669"/>
    <property type="project" value="TreeGrafter"/>
</dbReference>
<comment type="caution">
    <text evidence="8">The sequence shown here is derived from an EMBL/GenBank/DDBJ whole genome shotgun (WGS) entry which is preliminary data.</text>
</comment>
<comment type="subcellular location">
    <subcellularLocation>
        <location evidence="1">Membrane</location>
        <topology evidence="1">Multi-pass membrane protein</topology>
    </subcellularLocation>
</comment>
<dbReference type="GO" id="GO:0015648">
    <property type="term" value="F:lipid-linked peptidoglycan transporter activity"/>
    <property type="evidence" value="ECO:0007669"/>
    <property type="project" value="TreeGrafter"/>
</dbReference>
<dbReference type="InterPro" id="IPR001182">
    <property type="entry name" value="FtsW/RodA"/>
</dbReference>
<gene>
    <name evidence="8" type="ORF">CBW42_08735</name>
</gene>
<keyword evidence="3" id="KW-0133">Cell shape</keyword>
<evidence type="ECO:0000256" key="1">
    <source>
        <dbReference type="ARBA" id="ARBA00004141"/>
    </source>
</evidence>
<dbReference type="PANTHER" id="PTHR30474:SF1">
    <property type="entry name" value="PEPTIDOGLYCAN GLYCOSYLTRANSFERASE MRDB"/>
    <property type="match status" value="1"/>
</dbReference>
<protein>
    <recommendedName>
        <fullName evidence="10">Rod shape-determining protein RodA</fullName>
    </recommendedName>
</protein>
<feature type="transmembrane region" description="Helical" evidence="7">
    <location>
        <begin position="220"/>
        <end position="237"/>
    </location>
</feature>
<evidence type="ECO:0008006" key="10">
    <source>
        <dbReference type="Google" id="ProtNLM"/>
    </source>
</evidence>
<evidence type="ECO:0000313" key="8">
    <source>
        <dbReference type="EMBL" id="OUM20137.1"/>
    </source>
</evidence>
<evidence type="ECO:0000256" key="3">
    <source>
        <dbReference type="ARBA" id="ARBA00022960"/>
    </source>
</evidence>
<dbReference type="GO" id="GO:0051301">
    <property type="term" value="P:cell division"/>
    <property type="evidence" value="ECO:0007669"/>
    <property type="project" value="InterPro"/>
</dbReference>
<keyword evidence="2 7" id="KW-0812">Transmembrane</keyword>
<dbReference type="PANTHER" id="PTHR30474">
    <property type="entry name" value="CELL CYCLE PROTEIN"/>
    <property type="match status" value="1"/>
</dbReference>
<dbReference type="GO" id="GO:0008360">
    <property type="term" value="P:regulation of cell shape"/>
    <property type="evidence" value="ECO:0007669"/>
    <property type="project" value="UniProtKB-KW"/>
</dbReference>
<keyword evidence="9" id="KW-1185">Reference proteome</keyword>
<feature type="transmembrane region" description="Helical" evidence="7">
    <location>
        <begin position="302"/>
        <end position="323"/>
    </location>
</feature>
<feature type="transmembrane region" description="Helical" evidence="7">
    <location>
        <begin position="44"/>
        <end position="64"/>
    </location>
</feature>
<feature type="transmembrane region" description="Helical" evidence="7">
    <location>
        <begin position="76"/>
        <end position="96"/>
    </location>
</feature>
<dbReference type="GO" id="GO:0032153">
    <property type="term" value="C:cell division site"/>
    <property type="evidence" value="ECO:0007669"/>
    <property type="project" value="TreeGrafter"/>
</dbReference>
<evidence type="ECO:0000256" key="2">
    <source>
        <dbReference type="ARBA" id="ARBA00022692"/>
    </source>
</evidence>
<accession>A0A252F2X1</accession>
<evidence type="ECO:0000256" key="6">
    <source>
        <dbReference type="SAM" id="MobiDB-lite"/>
    </source>
</evidence>
<dbReference type="PROSITE" id="PS00428">
    <property type="entry name" value="FTSW_RODA_SPOVE"/>
    <property type="match status" value="1"/>
</dbReference>
<feature type="region of interest" description="Disordered" evidence="6">
    <location>
        <begin position="450"/>
        <end position="469"/>
    </location>
</feature>
<feature type="compositionally biased region" description="Basic and acidic residues" evidence="6">
    <location>
        <begin position="457"/>
        <end position="469"/>
    </location>
</feature>
<sequence length="469" mass="52287">MRLNPSLCTGLPQPRKRISVFRKGYQFMQHLKEKMSRYFRTMDYFLLLIALFCSAFGMVLIYSATHSLDGGSTRYMVIQGLAIVLGLIGFVIVSCVDLEKLAGWWRIVLVVNVLFQLSLILFGYEDGGNKSWLRFGGIGIQPAELGKLLFIFTFAKHINLLRYRLNRVRSLLMLGAHLLAIMAAIILPSHDVGMSLPYVFIAVLMLFSAGLSLKWFAGGAILACAAVPILWQVLSSIQKNRILVLFDPTIAPDTYWQQEQSRIAIGSGKLFGTGFLQGNQTQNNMLPEKQTDFIFGVAGEEWGLVGCMVIVIALMALIFRTFFIAYHAHGQISSLICVGVGSMMLFQTYENIFMCLGIGPVMGLTLPFFSYGGSSIATMYLALGMVVSVSRREKTRRLKGLPAGEHLVSEEAERLGEKRSNETAVPLRQQLQQLGDRAKDLKSRVKIDWVPQKKKKDSSGKRDENSGDK</sequence>
<keyword evidence="4 7" id="KW-1133">Transmembrane helix</keyword>
<dbReference type="EMBL" id="NHOC01000007">
    <property type="protein sequence ID" value="OUM20137.1"/>
    <property type="molecule type" value="Genomic_DNA"/>
</dbReference>
<feature type="transmembrane region" description="Helical" evidence="7">
    <location>
        <begin position="136"/>
        <end position="158"/>
    </location>
</feature>
<dbReference type="InterPro" id="IPR018365">
    <property type="entry name" value="Cell_cycle_FtsW-rel_CS"/>
</dbReference>
<evidence type="ECO:0000256" key="5">
    <source>
        <dbReference type="ARBA" id="ARBA00023136"/>
    </source>
</evidence>
<dbReference type="OrthoDB" id="9812661at2"/>
<keyword evidence="5 7" id="KW-0472">Membrane</keyword>